<dbReference type="Proteomes" id="UP000467700">
    <property type="component" value="Unassembled WGS sequence"/>
</dbReference>
<organism evidence="2 3">
    <name type="scientific">Cyclocybe aegerita</name>
    <name type="common">Black poplar mushroom</name>
    <name type="synonym">Agrocybe aegerita</name>
    <dbReference type="NCBI Taxonomy" id="1973307"/>
    <lineage>
        <taxon>Eukaryota</taxon>
        <taxon>Fungi</taxon>
        <taxon>Dikarya</taxon>
        <taxon>Basidiomycota</taxon>
        <taxon>Agaricomycotina</taxon>
        <taxon>Agaricomycetes</taxon>
        <taxon>Agaricomycetidae</taxon>
        <taxon>Agaricales</taxon>
        <taxon>Agaricineae</taxon>
        <taxon>Bolbitiaceae</taxon>
        <taxon>Cyclocybe</taxon>
    </lineage>
</organism>
<proteinExistence type="predicted"/>
<feature type="region of interest" description="Disordered" evidence="1">
    <location>
        <begin position="21"/>
        <end position="69"/>
    </location>
</feature>
<accession>A0A8S0VSN3</accession>
<dbReference type="SUPFAM" id="SSF48371">
    <property type="entry name" value="ARM repeat"/>
    <property type="match status" value="1"/>
</dbReference>
<dbReference type="Gene3D" id="1.25.40.180">
    <property type="match status" value="1"/>
</dbReference>
<reference evidence="2 3" key="1">
    <citation type="submission" date="2020-01" db="EMBL/GenBank/DDBJ databases">
        <authorList>
            <person name="Gupta K D."/>
        </authorList>
    </citation>
    <scope>NUCLEOTIDE SEQUENCE [LARGE SCALE GENOMIC DNA]</scope>
</reference>
<evidence type="ECO:0000256" key="1">
    <source>
        <dbReference type="SAM" id="MobiDB-lite"/>
    </source>
</evidence>
<sequence>MSASCIIIRRNCRGERFCLHHSPKLDNMSGPTPDRSSRLSKATSQVSERIGSSSQPLRSQVKKNKGLTTADAESPQKLYLRINRKFLLLHYPLTADQQDKQPLPPPPGATTNLNVIIANLPELRPFAGDTIDWLVKVARLIFEPLGTTSLYTFSTESLEWWLDREMEASQWRKVVPGEPLKATIYEFRPDNDASILALTRMSLRSTRSVTTRTSVPRAATFRGALFHRDRACVVTQEYPVLSTKTGRRKAPTLGFSPAGSVPFDDDRDTQVLELKRSKLESSDIENLPITTGPQKKTRLTIECYVEIEEIAFETSVTTYTHSFSMGHPQALAYIRPGTSPSEILIPPTCTKFACLHNPTMLSITLPICHPREIEHTAALYVNGSDTSIATSSAVIQQIHIAAITQPKYTRSLALVVNKMLQDLHWRNVHLHVTFQETILDLAQSTFLNYWNHVFHGTRAELDDDDDFCEVNMDAIDPLAVSSYIGDLFSLGLLSFKMFDRAATYLVSRMTKLSHIHCVYALFAHAGAYYNPQMSRDFLRGCLGLVRQSAPYIKDAYPDARLLIDLFHYLMFRIPRQIIPQRWDRTMNLEDTLQATVLSPLASSSQRSISRTISPVSFTASSDSSRESEHVYPVSLIQSSPEAEDNKKAACDVQWDGVYDPSALEGVHGIHPIG</sequence>
<evidence type="ECO:0000313" key="2">
    <source>
        <dbReference type="EMBL" id="CAA7257427.1"/>
    </source>
</evidence>
<name>A0A8S0VSN3_CYCAE</name>
<gene>
    <name evidence="2" type="ORF">AAE3_LOCUS288</name>
</gene>
<dbReference type="OrthoDB" id="3053135at2759"/>
<comment type="caution">
    <text evidence="2">The sequence shown here is derived from an EMBL/GenBank/DDBJ whole genome shotgun (WGS) entry which is preliminary data.</text>
</comment>
<keyword evidence="3" id="KW-1185">Reference proteome</keyword>
<dbReference type="EMBL" id="CACVBS010000001">
    <property type="protein sequence ID" value="CAA7257427.1"/>
    <property type="molecule type" value="Genomic_DNA"/>
</dbReference>
<evidence type="ECO:0000313" key="3">
    <source>
        <dbReference type="Proteomes" id="UP000467700"/>
    </source>
</evidence>
<dbReference type="InterPro" id="IPR016024">
    <property type="entry name" value="ARM-type_fold"/>
</dbReference>
<feature type="compositionally biased region" description="Polar residues" evidence="1">
    <location>
        <begin position="39"/>
        <end position="58"/>
    </location>
</feature>
<protein>
    <submittedName>
        <fullName evidence="2">Uncharacterized protein</fullName>
    </submittedName>
</protein>
<dbReference type="AlphaFoldDB" id="A0A8S0VSN3"/>